<organism evidence="1 2">
    <name type="scientific">Aristolochia fimbriata</name>
    <name type="common">White veined hardy Dutchman's pipe vine</name>
    <dbReference type="NCBI Taxonomy" id="158543"/>
    <lineage>
        <taxon>Eukaryota</taxon>
        <taxon>Viridiplantae</taxon>
        <taxon>Streptophyta</taxon>
        <taxon>Embryophyta</taxon>
        <taxon>Tracheophyta</taxon>
        <taxon>Spermatophyta</taxon>
        <taxon>Magnoliopsida</taxon>
        <taxon>Magnoliidae</taxon>
        <taxon>Piperales</taxon>
        <taxon>Aristolochiaceae</taxon>
        <taxon>Aristolochia</taxon>
    </lineage>
</organism>
<protein>
    <submittedName>
        <fullName evidence="1">Uncharacterized protein</fullName>
    </submittedName>
</protein>
<name>A0AAV7ETK7_ARIFI</name>
<proteinExistence type="predicted"/>
<reference evidence="1 2" key="1">
    <citation type="submission" date="2021-07" db="EMBL/GenBank/DDBJ databases">
        <title>The Aristolochia fimbriata genome: insights into angiosperm evolution, floral development and chemical biosynthesis.</title>
        <authorList>
            <person name="Jiao Y."/>
        </authorList>
    </citation>
    <scope>NUCLEOTIDE SEQUENCE [LARGE SCALE GENOMIC DNA]</scope>
    <source>
        <strain evidence="1">IBCAS-2021</strain>
        <tissue evidence="1">Leaf</tissue>
    </source>
</reference>
<accession>A0AAV7ETK7</accession>
<gene>
    <name evidence="1" type="ORF">H6P81_005139</name>
</gene>
<comment type="caution">
    <text evidence="1">The sequence shown here is derived from an EMBL/GenBank/DDBJ whole genome shotgun (WGS) entry which is preliminary data.</text>
</comment>
<dbReference type="InterPro" id="IPR036410">
    <property type="entry name" value="HSP_DnaJ_Cys-rich_dom_sf"/>
</dbReference>
<dbReference type="PANTHER" id="PTHR15852">
    <property type="entry name" value="PLASTID TRANSCRIPTIONALLY ACTIVE PROTEIN"/>
    <property type="match status" value="1"/>
</dbReference>
<dbReference type="EMBL" id="JAINDJ010000003">
    <property type="protein sequence ID" value="KAG9452235.1"/>
    <property type="molecule type" value="Genomic_DNA"/>
</dbReference>
<sequence length="138" mass="15300">MGAGNLPTPGFRLDAVPPDRFPLPAKPSPRFAVSQSTWVVRTESNVRKEEKRRPHPSCVDCRGSGKADCRFCCGRGRTNCVEQVMLPRGEWPKWCKICGGSGLDYCSRCVGTGEFRDIMGFHFMKMDPSTGGNNKQSK</sequence>
<evidence type="ECO:0000313" key="1">
    <source>
        <dbReference type="EMBL" id="KAG9452235.1"/>
    </source>
</evidence>
<keyword evidence="2" id="KW-1185">Reference proteome</keyword>
<dbReference type="SUPFAM" id="SSF57938">
    <property type="entry name" value="DnaJ/Hsp40 cysteine-rich domain"/>
    <property type="match status" value="1"/>
</dbReference>
<evidence type="ECO:0000313" key="2">
    <source>
        <dbReference type="Proteomes" id="UP000825729"/>
    </source>
</evidence>
<dbReference type="PANTHER" id="PTHR15852:SF54">
    <property type="entry name" value="PROTEIN SSUH2 HOMOLOG"/>
    <property type="match status" value="1"/>
</dbReference>
<dbReference type="Proteomes" id="UP000825729">
    <property type="component" value="Unassembled WGS sequence"/>
</dbReference>
<dbReference type="AlphaFoldDB" id="A0AAV7ETK7"/>